<comment type="caution">
    <text evidence="1">The sequence shown here is derived from an EMBL/GenBank/DDBJ whole genome shotgun (WGS) entry which is preliminary data.</text>
</comment>
<accession>A0A951Q576</accession>
<gene>
    <name evidence="1" type="ORF">KME32_35385</name>
</gene>
<dbReference type="Proteomes" id="UP000715781">
    <property type="component" value="Unassembled WGS sequence"/>
</dbReference>
<dbReference type="EMBL" id="JAHHHN010000069">
    <property type="protein sequence ID" value="MBW4566259.1"/>
    <property type="molecule type" value="Genomic_DNA"/>
</dbReference>
<protein>
    <submittedName>
        <fullName evidence="1">Uncharacterized protein</fullName>
    </submittedName>
</protein>
<evidence type="ECO:0000313" key="2">
    <source>
        <dbReference type="Proteomes" id="UP000715781"/>
    </source>
</evidence>
<name>A0A951Q576_9NOST</name>
<sequence length="109" mass="13038">MEPLNQKSRWEEWKRLREAGHDYRTAYTLSSDNPLATHNRLNKLREDVLNYINSGKKDKSSPIYQKLKRLQESNSKYLQENSESMNDISKEYRNPYYIYGMNLTNLLSD</sequence>
<dbReference type="AlphaFoldDB" id="A0A951Q576"/>
<reference evidence="1" key="2">
    <citation type="journal article" date="2022" name="Microbiol. Resour. Announc.">
        <title>Metagenome Sequencing to Explore Phylogenomics of Terrestrial Cyanobacteria.</title>
        <authorList>
            <person name="Ward R.D."/>
            <person name="Stajich J.E."/>
            <person name="Johansen J.R."/>
            <person name="Huntemann M."/>
            <person name="Clum A."/>
            <person name="Foster B."/>
            <person name="Foster B."/>
            <person name="Roux S."/>
            <person name="Palaniappan K."/>
            <person name="Varghese N."/>
            <person name="Mukherjee S."/>
            <person name="Reddy T.B.K."/>
            <person name="Daum C."/>
            <person name="Copeland A."/>
            <person name="Chen I.A."/>
            <person name="Ivanova N.N."/>
            <person name="Kyrpides N.C."/>
            <person name="Shapiro N."/>
            <person name="Eloe-Fadrosh E.A."/>
            <person name="Pietrasiak N."/>
        </authorList>
    </citation>
    <scope>NUCLEOTIDE SEQUENCE</scope>
    <source>
        <strain evidence="1">JT2-VF2</strain>
    </source>
</reference>
<reference evidence="1" key="1">
    <citation type="submission" date="2021-05" db="EMBL/GenBank/DDBJ databases">
        <authorList>
            <person name="Pietrasiak N."/>
            <person name="Ward R."/>
            <person name="Stajich J.E."/>
            <person name="Kurbessoian T."/>
        </authorList>
    </citation>
    <scope>NUCLEOTIDE SEQUENCE</scope>
    <source>
        <strain evidence="1">JT2-VF2</strain>
    </source>
</reference>
<organism evidence="1 2">
    <name type="scientific">Mojavia pulchra JT2-VF2</name>
    <dbReference type="NCBI Taxonomy" id="287848"/>
    <lineage>
        <taxon>Bacteria</taxon>
        <taxon>Bacillati</taxon>
        <taxon>Cyanobacteriota</taxon>
        <taxon>Cyanophyceae</taxon>
        <taxon>Nostocales</taxon>
        <taxon>Nostocaceae</taxon>
    </lineage>
</organism>
<evidence type="ECO:0000313" key="1">
    <source>
        <dbReference type="EMBL" id="MBW4566259.1"/>
    </source>
</evidence>
<proteinExistence type="predicted"/>